<organism evidence="2 3">
    <name type="scientific">Didymodactylos carnosus</name>
    <dbReference type="NCBI Taxonomy" id="1234261"/>
    <lineage>
        <taxon>Eukaryota</taxon>
        <taxon>Metazoa</taxon>
        <taxon>Spiralia</taxon>
        <taxon>Gnathifera</taxon>
        <taxon>Rotifera</taxon>
        <taxon>Eurotatoria</taxon>
        <taxon>Bdelloidea</taxon>
        <taxon>Philodinida</taxon>
        <taxon>Philodinidae</taxon>
        <taxon>Didymodactylos</taxon>
    </lineage>
</organism>
<feature type="region of interest" description="Disordered" evidence="1">
    <location>
        <begin position="52"/>
        <end position="75"/>
    </location>
</feature>
<feature type="compositionally biased region" description="Polar residues" evidence="1">
    <location>
        <begin position="53"/>
        <end position="75"/>
    </location>
</feature>
<gene>
    <name evidence="2" type="ORF">SRO942_LOCUS50540</name>
</gene>
<sequence>ESCRICNRCRNSYYLWTRNNPEFDQIMKQMCEELNPVEAHNDEETEIIELDNESSSGSTEFEMRTSVQPYHQHQSVQTNNVCEIPVNCTISSHQ</sequence>
<feature type="non-terminal residue" evidence="2">
    <location>
        <position position="1"/>
    </location>
</feature>
<dbReference type="EMBL" id="CAJOBC010144541">
    <property type="protein sequence ID" value="CAF4656524.1"/>
    <property type="molecule type" value="Genomic_DNA"/>
</dbReference>
<accession>A0A8S2ZY87</accession>
<evidence type="ECO:0000256" key="1">
    <source>
        <dbReference type="SAM" id="MobiDB-lite"/>
    </source>
</evidence>
<evidence type="ECO:0000313" key="2">
    <source>
        <dbReference type="EMBL" id="CAF4656524.1"/>
    </source>
</evidence>
<name>A0A8S2ZY87_9BILA</name>
<comment type="caution">
    <text evidence="2">The sequence shown here is derived from an EMBL/GenBank/DDBJ whole genome shotgun (WGS) entry which is preliminary data.</text>
</comment>
<protein>
    <submittedName>
        <fullName evidence="2">Uncharacterized protein</fullName>
    </submittedName>
</protein>
<evidence type="ECO:0000313" key="3">
    <source>
        <dbReference type="Proteomes" id="UP000681722"/>
    </source>
</evidence>
<proteinExistence type="predicted"/>
<dbReference type="Proteomes" id="UP000681722">
    <property type="component" value="Unassembled WGS sequence"/>
</dbReference>
<dbReference type="AlphaFoldDB" id="A0A8S2ZY87"/>
<reference evidence="2" key="1">
    <citation type="submission" date="2021-02" db="EMBL/GenBank/DDBJ databases">
        <authorList>
            <person name="Nowell W R."/>
        </authorList>
    </citation>
    <scope>NUCLEOTIDE SEQUENCE</scope>
</reference>